<keyword evidence="3" id="KW-0812">Transmembrane</keyword>
<feature type="signal peptide" evidence="6">
    <location>
        <begin position="1"/>
        <end position="25"/>
    </location>
</feature>
<evidence type="ECO:0000256" key="6">
    <source>
        <dbReference type="SAM" id="SignalP"/>
    </source>
</evidence>
<evidence type="ECO:0000256" key="5">
    <source>
        <dbReference type="ARBA" id="ARBA00023136"/>
    </source>
</evidence>
<dbReference type="PANTHER" id="PTHR35892:SF2">
    <property type="entry name" value="OUTER MEMBRANE PROTEIN PAGN"/>
    <property type="match status" value="1"/>
</dbReference>
<keyword evidence="5" id="KW-0472">Membrane</keyword>
<dbReference type="Pfam" id="PF06316">
    <property type="entry name" value="Ail_Lom"/>
    <property type="match status" value="1"/>
</dbReference>
<dbReference type="PANTHER" id="PTHR35892">
    <property type="entry name" value="OUTER MEMBRANE PROTEIN PAGN-RELATED"/>
    <property type="match status" value="1"/>
</dbReference>
<dbReference type="InterPro" id="IPR000758">
    <property type="entry name" value="Enterovir_OMP"/>
</dbReference>
<dbReference type="Proteomes" id="UP000069162">
    <property type="component" value="Chromosome"/>
</dbReference>
<dbReference type="SUPFAM" id="SSF56925">
    <property type="entry name" value="OMPA-like"/>
    <property type="match status" value="1"/>
</dbReference>
<evidence type="ECO:0000256" key="2">
    <source>
        <dbReference type="ARBA" id="ARBA00022452"/>
    </source>
</evidence>
<feature type="chain" id="PRO_5032614689" description="Outer membrane protein X" evidence="6">
    <location>
        <begin position="26"/>
        <end position="182"/>
    </location>
</feature>
<proteinExistence type="predicted"/>
<organism evidence="7 8">
    <name type="scientific">[Enterobacter] lignolyticus</name>
    <dbReference type="NCBI Taxonomy" id="1334193"/>
    <lineage>
        <taxon>Bacteria</taxon>
        <taxon>Pseudomonadati</taxon>
        <taxon>Pseudomonadota</taxon>
        <taxon>Gammaproteobacteria</taxon>
        <taxon>Enterobacterales</taxon>
        <taxon>Enterobacteriaceae</taxon>
        <taxon>Pluralibacter</taxon>
    </lineage>
</organism>
<accession>A0A806X8Q9</accession>
<dbReference type="AlphaFoldDB" id="A0A806X8Q9"/>
<evidence type="ECO:0000256" key="3">
    <source>
        <dbReference type="ARBA" id="ARBA00022692"/>
    </source>
</evidence>
<gene>
    <name evidence="7" type="ORF">AO703_01775</name>
</gene>
<dbReference type="InterPro" id="IPR011250">
    <property type="entry name" value="OMP/PagP_B-barrel"/>
</dbReference>
<dbReference type="InterPro" id="IPR051723">
    <property type="entry name" value="Bact_OM_Invasion-Related"/>
</dbReference>
<dbReference type="Gene3D" id="2.40.160.20">
    <property type="match status" value="1"/>
</dbReference>
<dbReference type="KEGG" id="kle:AO703_01775"/>
<evidence type="ECO:0000256" key="4">
    <source>
        <dbReference type="ARBA" id="ARBA00022729"/>
    </source>
</evidence>
<comment type="subcellular location">
    <subcellularLocation>
        <location evidence="1">Membrane</location>
        <topology evidence="1">Multi-pass membrane protein</topology>
    </subcellularLocation>
</comment>
<keyword evidence="2" id="KW-1134">Transmembrane beta strand</keyword>
<protein>
    <recommendedName>
        <fullName evidence="9">Outer membrane protein X</fullName>
    </recommendedName>
</protein>
<sequence length="182" mass="19951">MKMKKTAAAALILAGSFLGGQSAMAESQTVSIGWAHSSIEDANDLNGVNLQYRYEFNSSWGLMGSFTWMEGDETVRGGFYKSDVKEKYYSLMAGPTWRINDWASLYGALGFANTDVKEHIRYDGGYSGEHSENVTSLAWGAGVMFNPVENLSLNVGYEGTNADYWGKTHAINGFSVGVGYRF</sequence>
<reference evidence="8" key="1">
    <citation type="submission" date="2015-10" db="EMBL/GenBank/DDBJ databases">
        <title>Complete Genome Sequencing of Klebsiella sp. strain G5.</title>
        <authorList>
            <person name="Chan K.-G."/>
            <person name="Chen J.-W."/>
        </authorList>
    </citation>
    <scope>NUCLEOTIDE SEQUENCE [LARGE SCALE GENOMIC DNA]</scope>
    <source>
        <strain evidence="8">G5</strain>
    </source>
</reference>
<dbReference type="OMA" id="DHVSAKY"/>
<dbReference type="PROSITE" id="PS00695">
    <property type="entry name" value="ENT_VIR_OMP_2"/>
    <property type="match status" value="1"/>
</dbReference>
<keyword evidence="4 6" id="KW-0732">Signal</keyword>
<dbReference type="EMBL" id="CP012871">
    <property type="protein sequence ID" value="ALR75089.1"/>
    <property type="molecule type" value="Genomic_DNA"/>
</dbReference>
<name>A0A806X8Q9_9ENTR</name>
<evidence type="ECO:0000313" key="7">
    <source>
        <dbReference type="EMBL" id="ALR75089.1"/>
    </source>
</evidence>
<evidence type="ECO:0000313" key="8">
    <source>
        <dbReference type="Proteomes" id="UP000069162"/>
    </source>
</evidence>
<evidence type="ECO:0008006" key="9">
    <source>
        <dbReference type="Google" id="ProtNLM"/>
    </source>
</evidence>
<dbReference type="PRINTS" id="PR00316">
    <property type="entry name" value="ENTEROVIROMP"/>
</dbReference>
<evidence type="ECO:0000256" key="1">
    <source>
        <dbReference type="ARBA" id="ARBA00004141"/>
    </source>
</evidence>
<dbReference type="GO" id="GO:0044384">
    <property type="term" value="C:host outer membrane"/>
    <property type="evidence" value="ECO:0007669"/>
    <property type="project" value="InterPro"/>
</dbReference>
<dbReference type="GO" id="GO:0016020">
    <property type="term" value="C:membrane"/>
    <property type="evidence" value="ECO:0007669"/>
    <property type="project" value="UniProtKB-SubCell"/>
</dbReference>